<gene>
    <name evidence="4" type="ORF">QTL97_05015</name>
</gene>
<dbReference type="EMBL" id="JAUBDJ010000002">
    <property type="protein sequence ID" value="MDW0116284.1"/>
    <property type="molecule type" value="Genomic_DNA"/>
</dbReference>
<keyword evidence="4" id="KW-0808">Transferase</keyword>
<reference evidence="4 5" key="1">
    <citation type="submission" date="2023-06" db="EMBL/GenBank/DDBJ databases">
        <title>Sporosarcina sp. nov., isolated from Korean traditional fermented seafood 'Jeotgal'.</title>
        <authorList>
            <person name="Yang A.I."/>
            <person name="Shin N.-R."/>
        </authorList>
    </citation>
    <scope>NUCLEOTIDE SEQUENCE [LARGE SCALE GENOMIC DNA]</scope>
    <source>
        <strain evidence="4 5">KCTC43456</strain>
    </source>
</reference>
<keyword evidence="2" id="KW-1133">Transmembrane helix</keyword>
<evidence type="ECO:0000256" key="2">
    <source>
        <dbReference type="SAM" id="Phobius"/>
    </source>
</evidence>
<evidence type="ECO:0000256" key="1">
    <source>
        <dbReference type="ARBA" id="ARBA00006464"/>
    </source>
</evidence>
<dbReference type="EC" id="2.7.8.-" evidence="4"/>
<dbReference type="RefSeq" id="WP_283732977.1">
    <property type="nucleotide sequence ID" value="NZ_CP125968.1"/>
</dbReference>
<evidence type="ECO:0000313" key="5">
    <source>
        <dbReference type="Proteomes" id="UP001271648"/>
    </source>
</evidence>
<dbReference type="PANTHER" id="PTHR30576:SF0">
    <property type="entry name" value="UNDECAPRENYL-PHOSPHATE N-ACETYLGALACTOSAMINYL 1-PHOSPHATE TRANSFERASE-RELATED"/>
    <property type="match status" value="1"/>
</dbReference>
<proteinExistence type="inferred from homology"/>
<keyword evidence="5" id="KW-1185">Reference proteome</keyword>
<feature type="domain" description="Bacterial sugar transferase" evidence="3">
    <location>
        <begin position="35"/>
        <end position="228"/>
    </location>
</feature>
<feature type="transmembrane region" description="Helical" evidence="2">
    <location>
        <begin position="37"/>
        <end position="61"/>
    </location>
</feature>
<dbReference type="InterPro" id="IPR003362">
    <property type="entry name" value="Bact_transf"/>
</dbReference>
<keyword evidence="2" id="KW-0472">Membrane</keyword>
<dbReference type="PANTHER" id="PTHR30576">
    <property type="entry name" value="COLANIC BIOSYNTHESIS UDP-GLUCOSE LIPID CARRIER TRANSFERASE"/>
    <property type="match status" value="1"/>
</dbReference>
<dbReference type="Pfam" id="PF02397">
    <property type="entry name" value="Bac_transf"/>
    <property type="match status" value="1"/>
</dbReference>
<sequence>MVFRKWNDLPDILQNDKVKKYYDVLDEKRFDLFIKRIFDFTVAVFLLIILSPLFIIISIAIKLDSKGPVMFRQIRVTQYCNQFKIWKFRTMVNNADIIGTQVTTKNDVRVTNVGRLLRKSRLDEIPQLINIILGDMSFVGTRPEVVKYVEMYTDEMKATLLLPAGVTSKASILYKNEESLMANVNNADDIYINEVLPQKMKYNLRSILSFSIFSEIKTMIETVISVIKKDGSSDLVVKVESSRNSKPI</sequence>
<comment type="caution">
    <text evidence="4">The sequence shown here is derived from an EMBL/GenBank/DDBJ whole genome shotgun (WGS) entry which is preliminary data.</text>
</comment>
<comment type="similarity">
    <text evidence="1">Belongs to the bacterial sugar transferase family.</text>
</comment>
<organism evidence="4 5">
    <name type="scientific">Sporosarcina thermotolerans</name>
    <dbReference type="NCBI Taxonomy" id="633404"/>
    <lineage>
        <taxon>Bacteria</taxon>
        <taxon>Bacillati</taxon>
        <taxon>Bacillota</taxon>
        <taxon>Bacilli</taxon>
        <taxon>Bacillales</taxon>
        <taxon>Caryophanaceae</taxon>
        <taxon>Sporosarcina</taxon>
    </lineage>
</organism>
<evidence type="ECO:0000313" key="4">
    <source>
        <dbReference type="EMBL" id="MDW0116284.1"/>
    </source>
</evidence>
<accession>A0AAW9A7U0</accession>
<evidence type="ECO:0000259" key="3">
    <source>
        <dbReference type="Pfam" id="PF02397"/>
    </source>
</evidence>
<protein>
    <submittedName>
        <fullName evidence="4">Sugar transferase</fullName>
        <ecNumber evidence="4">2.7.8.-</ecNumber>
    </submittedName>
</protein>
<dbReference type="Proteomes" id="UP001271648">
    <property type="component" value="Unassembled WGS sequence"/>
</dbReference>
<dbReference type="AlphaFoldDB" id="A0AAW9A7U0"/>
<keyword evidence="2" id="KW-0812">Transmembrane</keyword>
<dbReference type="GO" id="GO:0016780">
    <property type="term" value="F:phosphotransferase activity, for other substituted phosphate groups"/>
    <property type="evidence" value="ECO:0007669"/>
    <property type="project" value="TreeGrafter"/>
</dbReference>
<name>A0AAW9A7U0_9BACL</name>